<gene>
    <name evidence="4" type="ORF">I573_02088</name>
</gene>
<evidence type="ECO:0000313" key="4">
    <source>
        <dbReference type="EMBL" id="EOT82975.1"/>
    </source>
</evidence>
<dbReference type="InterPro" id="IPR058592">
    <property type="entry name" value="Gtf3_C"/>
</dbReference>
<feature type="domain" description="Glucosyltransferase 3-like C-terminal" evidence="3">
    <location>
        <begin position="170"/>
        <end position="327"/>
    </location>
</feature>
<dbReference type="OrthoDB" id="9790931at2"/>
<reference evidence="4 5" key="1">
    <citation type="submission" date="2013-03" db="EMBL/GenBank/DDBJ databases">
        <title>The Genome Sequence of Enterococcus sulfureus ATCC_49903 (PacBio/Illumina hybrid assembly).</title>
        <authorList>
            <consortium name="The Broad Institute Genomics Platform"/>
            <consortium name="The Broad Institute Genome Sequencing Center for Infectious Disease"/>
            <person name="Earl A."/>
            <person name="Russ C."/>
            <person name="Gilmore M."/>
            <person name="Surin D."/>
            <person name="Walker B."/>
            <person name="Young S."/>
            <person name="Zeng Q."/>
            <person name="Gargeya S."/>
            <person name="Fitzgerald M."/>
            <person name="Haas B."/>
            <person name="Abouelleil A."/>
            <person name="Allen A.W."/>
            <person name="Alvarado L."/>
            <person name="Arachchi H.M."/>
            <person name="Berlin A.M."/>
            <person name="Chapman S.B."/>
            <person name="Gainer-Dewar J."/>
            <person name="Goldberg J."/>
            <person name="Griggs A."/>
            <person name="Gujja S."/>
            <person name="Hansen M."/>
            <person name="Howarth C."/>
            <person name="Imamovic A."/>
            <person name="Ireland A."/>
            <person name="Larimer J."/>
            <person name="McCowan C."/>
            <person name="Murphy C."/>
            <person name="Pearson M."/>
            <person name="Poon T.W."/>
            <person name="Priest M."/>
            <person name="Roberts A."/>
            <person name="Saif S."/>
            <person name="Shea T."/>
            <person name="Sisk P."/>
            <person name="Sykes S."/>
            <person name="Wortman J."/>
            <person name="Nusbaum C."/>
            <person name="Birren B."/>
        </authorList>
    </citation>
    <scope>NUCLEOTIDE SEQUENCE [LARGE SCALE GENOMIC DNA]</scope>
    <source>
        <strain evidence="4 5">ATCC 49903</strain>
    </source>
</reference>
<dbReference type="InterPro" id="IPR058591">
    <property type="entry name" value="Gtf3_N"/>
</dbReference>
<proteinExistence type="predicted"/>
<dbReference type="EMBL" id="ASWO01000007">
    <property type="protein sequence ID" value="EOT82975.1"/>
    <property type="molecule type" value="Genomic_DNA"/>
</dbReference>
<evidence type="ECO:0008006" key="6">
    <source>
        <dbReference type="Google" id="ProtNLM"/>
    </source>
</evidence>
<comment type="caution">
    <text evidence="4">The sequence shown here is derived from an EMBL/GenBank/DDBJ whole genome shotgun (WGS) entry which is preliminary data.</text>
</comment>
<evidence type="ECO:0000256" key="1">
    <source>
        <dbReference type="ARBA" id="ARBA00022679"/>
    </source>
</evidence>
<feature type="domain" description="Glucosyltransferase 3-like N-terminal" evidence="2">
    <location>
        <begin position="2"/>
        <end position="148"/>
    </location>
</feature>
<dbReference type="Pfam" id="PF26334">
    <property type="entry name" value="Gtf3_N"/>
    <property type="match status" value="1"/>
</dbReference>
<evidence type="ECO:0000259" key="3">
    <source>
        <dbReference type="Pfam" id="PF26337"/>
    </source>
</evidence>
<accession>S0NYG3</accession>
<dbReference type="RefSeq" id="WP_016186425.1">
    <property type="nucleotide sequence ID" value="NZ_ASWO01000007.1"/>
</dbReference>
<keyword evidence="1" id="KW-0808">Transferase</keyword>
<dbReference type="PIRSF" id="PIRSF007023">
    <property type="entry name" value="UDP-Galf_transf"/>
    <property type="match status" value="1"/>
</dbReference>
<dbReference type="STRING" id="1140003.OMY_01993"/>
<dbReference type="Gene3D" id="3.40.50.2000">
    <property type="entry name" value="Glycogen Phosphorylase B"/>
    <property type="match status" value="2"/>
</dbReference>
<protein>
    <recommendedName>
        <fullName evidence="6">Beta-1,6-galactofuranosyltransferase</fullName>
    </recommendedName>
</protein>
<dbReference type="Proteomes" id="UP000015961">
    <property type="component" value="Unassembled WGS sequence"/>
</dbReference>
<organism evidence="4 5">
    <name type="scientific">Enterococcus sulfureus ATCC 49903</name>
    <dbReference type="NCBI Taxonomy" id="1140003"/>
    <lineage>
        <taxon>Bacteria</taxon>
        <taxon>Bacillati</taxon>
        <taxon>Bacillota</taxon>
        <taxon>Bacilli</taxon>
        <taxon>Lactobacillales</taxon>
        <taxon>Enterococcaceae</taxon>
        <taxon>Enterococcus</taxon>
    </lineage>
</organism>
<dbReference type="Pfam" id="PF26337">
    <property type="entry name" value="Gtf3_C"/>
    <property type="match status" value="1"/>
</dbReference>
<dbReference type="eggNOG" id="COG0438">
    <property type="taxonomic scope" value="Bacteria"/>
</dbReference>
<dbReference type="PATRIC" id="fig|1140003.3.peg.1920"/>
<dbReference type="AlphaFoldDB" id="S0NYG3"/>
<evidence type="ECO:0000259" key="2">
    <source>
        <dbReference type="Pfam" id="PF26334"/>
    </source>
</evidence>
<keyword evidence="5" id="KW-1185">Reference proteome</keyword>
<sequence>MKRWITKVIQEDSRDSVSKAREDVITLGHTMGYETTYIYRYQDANEDHYALHSRIDGITAGILPGDLLVYQYPSYNGIQFDRLFLTRMAHRGIIVSLFVHDIEYLRGAVDQKDEVAVFQLVHSMIIHGQAMKEALRSSGVTIPLIQKEFFDYLHTGITVGSVKQSEIKQLVIAGNLNKSSFLNEWPYPLPIMAFGDTDQRIHSSSVQHMGSFSPNELIQKIPHNSLGLAWDTDLDHGGAYQQYTKYNSPHKISLYLSLGIPVVVWDQSGIAPIIKQKNVGITIATLDELPKIWETLSSDQMIQMKQNAITLSRQLTHGMFTRKSLLAAEMIALDYSTRGDL</sequence>
<evidence type="ECO:0000313" key="5">
    <source>
        <dbReference type="Proteomes" id="UP000015961"/>
    </source>
</evidence>
<name>S0NYG3_9ENTE</name>